<comment type="caution">
    <text evidence="2">The sequence shown here is derived from an EMBL/GenBank/DDBJ whole genome shotgun (WGS) entry which is preliminary data.</text>
</comment>
<accession>A0AAN4YEI3</accession>
<feature type="compositionally biased region" description="Polar residues" evidence="1">
    <location>
        <begin position="59"/>
        <end position="81"/>
    </location>
</feature>
<protein>
    <submittedName>
        <fullName evidence="2">Unnamed protein product</fullName>
    </submittedName>
</protein>
<dbReference type="AlphaFoldDB" id="A0AAN4YEI3"/>
<dbReference type="Proteomes" id="UP001165205">
    <property type="component" value="Unassembled WGS sequence"/>
</dbReference>
<sequence>MARVLREGEICLTSIDAFLEQDDAFATDMTLDVTGMKLSLYIPMTNVATADRITIPKQALQQTTKRHQTMTNSPTNPTHQAPNPAKTSPKKEQPLDPNANSHRPNHLAIQAKGVKGSNYSCYTSKGEN</sequence>
<dbReference type="EMBL" id="BSYA01000044">
    <property type="protein sequence ID" value="GMG28383.1"/>
    <property type="molecule type" value="Genomic_DNA"/>
</dbReference>
<proteinExistence type="predicted"/>
<gene>
    <name evidence="2" type="ORF">Aory04_000482300</name>
</gene>
<evidence type="ECO:0000313" key="3">
    <source>
        <dbReference type="Proteomes" id="UP001165205"/>
    </source>
</evidence>
<evidence type="ECO:0000313" key="2">
    <source>
        <dbReference type="EMBL" id="GMG28383.1"/>
    </source>
</evidence>
<name>A0AAN4YEI3_ASPOZ</name>
<feature type="region of interest" description="Disordered" evidence="1">
    <location>
        <begin position="57"/>
        <end position="112"/>
    </location>
</feature>
<reference evidence="2" key="1">
    <citation type="submission" date="2023-04" db="EMBL/GenBank/DDBJ databases">
        <title>Aspergillus oryzae NBRC 4228.</title>
        <authorList>
            <person name="Ichikawa N."/>
            <person name="Sato H."/>
            <person name="Tonouchi N."/>
        </authorList>
    </citation>
    <scope>NUCLEOTIDE SEQUENCE</scope>
    <source>
        <strain evidence="2">NBRC 4228</strain>
    </source>
</reference>
<organism evidence="2 3">
    <name type="scientific">Aspergillus oryzae</name>
    <name type="common">Yellow koji mold</name>
    <dbReference type="NCBI Taxonomy" id="5062"/>
    <lineage>
        <taxon>Eukaryota</taxon>
        <taxon>Fungi</taxon>
        <taxon>Dikarya</taxon>
        <taxon>Ascomycota</taxon>
        <taxon>Pezizomycotina</taxon>
        <taxon>Eurotiomycetes</taxon>
        <taxon>Eurotiomycetidae</taxon>
        <taxon>Eurotiales</taxon>
        <taxon>Aspergillaceae</taxon>
        <taxon>Aspergillus</taxon>
        <taxon>Aspergillus subgen. Circumdati</taxon>
    </lineage>
</organism>
<evidence type="ECO:0000256" key="1">
    <source>
        <dbReference type="SAM" id="MobiDB-lite"/>
    </source>
</evidence>